<feature type="compositionally biased region" description="Basic and acidic residues" evidence="1">
    <location>
        <begin position="153"/>
        <end position="168"/>
    </location>
</feature>
<feature type="compositionally biased region" description="Basic and acidic residues" evidence="1">
    <location>
        <begin position="175"/>
        <end position="184"/>
    </location>
</feature>
<evidence type="ECO:0000313" key="3">
    <source>
        <dbReference type="Proteomes" id="UP000230423"/>
    </source>
</evidence>
<feature type="region of interest" description="Disordered" evidence="1">
    <location>
        <begin position="1"/>
        <end position="86"/>
    </location>
</feature>
<sequence length="234" mass="26359">MYDSGPTDRRTMLTGHLQMTEEEHLRESGRTPAYDSGRTPAYEGSRTPSYDETAAASASWRGDSSDDEGCPRNETEMPEMTSPRIRMNCNTAVRSGLEPNGQEEGYDGHEGYDGYFMEFDQHSKSIVKPIGQERADQLRSPVVSSEGYNEWETANKRDDVQKDTKKNSESWSRTAEQRKSKEQYPRNVQQSVAAEDAPETEDTGGVQEQQHAIAECTFEGRQCNELSFTKGLFT</sequence>
<dbReference type="Pfam" id="PF12815">
    <property type="entry name" value="CTD"/>
    <property type="match status" value="1"/>
</dbReference>
<evidence type="ECO:0000313" key="2">
    <source>
        <dbReference type="EMBL" id="PIO71580.1"/>
    </source>
</evidence>
<feature type="region of interest" description="Disordered" evidence="1">
    <location>
        <begin position="127"/>
        <end position="211"/>
    </location>
</feature>
<dbReference type="Proteomes" id="UP000230423">
    <property type="component" value="Unassembled WGS sequence"/>
</dbReference>
<evidence type="ECO:0000256" key="1">
    <source>
        <dbReference type="SAM" id="MobiDB-lite"/>
    </source>
</evidence>
<reference evidence="2 3" key="1">
    <citation type="submission" date="2015-09" db="EMBL/GenBank/DDBJ databases">
        <title>Draft genome of the parasitic nematode Teladorsagia circumcincta isolate WARC Sus (inbred).</title>
        <authorList>
            <person name="Mitreva M."/>
        </authorList>
    </citation>
    <scope>NUCLEOTIDE SEQUENCE [LARGE SCALE GENOMIC DNA]</scope>
    <source>
        <strain evidence="2 3">S</strain>
    </source>
</reference>
<feature type="compositionally biased region" description="Basic and acidic residues" evidence="1">
    <location>
        <begin position="1"/>
        <end position="11"/>
    </location>
</feature>
<dbReference type="AlphaFoldDB" id="A0A2G9UQ38"/>
<feature type="compositionally biased region" description="Basic and acidic residues" evidence="1">
    <location>
        <begin position="19"/>
        <end position="29"/>
    </location>
</feature>
<dbReference type="EMBL" id="KZ345909">
    <property type="protein sequence ID" value="PIO71580.1"/>
    <property type="molecule type" value="Genomic_DNA"/>
</dbReference>
<organism evidence="2 3">
    <name type="scientific">Teladorsagia circumcincta</name>
    <name type="common">Brown stomach worm</name>
    <name type="synonym">Ostertagia circumcincta</name>
    <dbReference type="NCBI Taxonomy" id="45464"/>
    <lineage>
        <taxon>Eukaryota</taxon>
        <taxon>Metazoa</taxon>
        <taxon>Ecdysozoa</taxon>
        <taxon>Nematoda</taxon>
        <taxon>Chromadorea</taxon>
        <taxon>Rhabditida</taxon>
        <taxon>Rhabditina</taxon>
        <taxon>Rhabditomorpha</taxon>
        <taxon>Strongyloidea</taxon>
        <taxon>Trichostrongylidae</taxon>
        <taxon>Teladorsagia</taxon>
    </lineage>
</organism>
<protein>
    <submittedName>
        <fullName evidence="2">Uncharacterized protein</fullName>
    </submittedName>
</protein>
<keyword evidence="3" id="KW-1185">Reference proteome</keyword>
<accession>A0A2G9UQ38</accession>
<dbReference type="OrthoDB" id="28901at2759"/>
<name>A0A2G9UQ38_TELCI</name>
<gene>
    <name evidence="2" type="ORF">TELCIR_06516</name>
</gene>
<proteinExistence type="predicted"/>